<reference evidence="2" key="3">
    <citation type="submission" date="2015-04" db="UniProtKB">
        <authorList>
            <consortium name="EnsemblPlants"/>
        </authorList>
    </citation>
    <scope>IDENTIFICATION</scope>
    <source>
        <strain evidence="2">cv. Jemalong A17</strain>
    </source>
</reference>
<dbReference type="EnsemblPlants" id="AES68267">
    <property type="protein sequence ID" value="AES68267"/>
    <property type="gene ID" value="MTR_3g005320"/>
</dbReference>
<evidence type="ECO:0000313" key="3">
    <source>
        <dbReference type="Proteomes" id="UP000002051"/>
    </source>
</evidence>
<keyword evidence="3" id="KW-1185">Reference proteome</keyword>
<name>G7IYD5_MEDTR</name>
<dbReference type="HOGENOM" id="CLU_720358_0_0_1"/>
<sequence length="384" mass="43753">MGDAKSLRVFNHMCSRVMTKDTRQEGRNVNCWSGTGSKLKMIKAHNQQPNPFDKRSKNPNLPLSASTHITHISHLGFLIFADSTAPPKEEMIDTFRNKIYNCVLEDSSTGVGTVTGIYVDVVQKFQFLNKKKSLDLELEIDGFKLTGRVSKVGTGIKIVIDHTHLKERKYNGHYNFSAVGDQIRGIKTWLDFKIDARSDLTTSIMCRDLLEKSNGYVNSSGAFKIKNADKPITAYQFSRAFRLDAFFTWKDSFESVFAGAVEHTKHKLAGLKQHPAWDSLKFLFDPLKKKPQELTVFLKRKFRLFTLSVFVKDMLEKVEKLEYIPILRPELKAVYLPHELLQAAVYLAYELMQAAVYLAYELLLPSLYPFGCSPKQGKHICIAK</sequence>
<protein>
    <submittedName>
        <fullName evidence="1 2">Uncharacterized protein</fullName>
    </submittedName>
</protein>
<gene>
    <name evidence="1" type="ordered locus">MTR_3g005320</name>
</gene>
<dbReference type="Proteomes" id="UP000002051">
    <property type="component" value="Chromosome 3"/>
</dbReference>
<evidence type="ECO:0000313" key="2">
    <source>
        <dbReference type="EnsemblPlants" id="AES68267"/>
    </source>
</evidence>
<dbReference type="PaxDb" id="3880-AES68267"/>
<dbReference type="AlphaFoldDB" id="G7IYD5"/>
<reference evidence="1 3" key="2">
    <citation type="journal article" date="2014" name="BMC Genomics">
        <title>An improved genome release (version Mt4.0) for the model legume Medicago truncatula.</title>
        <authorList>
            <person name="Tang H."/>
            <person name="Krishnakumar V."/>
            <person name="Bidwell S."/>
            <person name="Rosen B."/>
            <person name="Chan A."/>
            <person name="Zhou S."/>
            <person name="Gentzbittel L."/>
            <person name="Childs K.L."/>
            <person name="Yandell M."/>
            <person name="Gundlach H."/>
            <person name="Mayer K.F."/>
            <person name="Schwartz D.C."/>
            <person name="Town C.D."/>
        </authorList>
    </citation>
    <scope>GENOME REANNOTATION</scope>
    <source>
        <strain evidence="2 3">cv. Jemalong A17</strain>
    </source>
</reference>
<proteinExistence type="predicted"/>
<organism evidence="1 3">
    <name type="scientific">Medicago truncatula</name>
    <name type="common">Barrel medic</name>
    <name type="synonym">Medicago tribuloides</name>
    <dbReference type="NCBI Taxonomy" id="3880"/>
    <lineage>
        <taxon>Eukaryota</taxon>
        <taxon>Viridiplantae</taxon>
        <taxon>Streptophyta</taxon>
        <taxon>Embryophyta</taxon>
        <taxon>Tracheophyta</taxon>
        <taxon>Spermatophyta</taxon>
        <taxon>Magnoliopsida</taxon>
        <taxon>eudicotyledons</taxon>
        <taxon>Gunneridae</taxon>
        <taxon>Pentapetalae</taxon>
        <taxon>rosids</taxon>
        <taxon>fabids</taxon>
        <taxon>Fabales</taxon>
        <taxon>Fabaceae</taxon>
        <taxon>Papilionoideae</taxon>
        <taxon>50 kb inversion clade</taxon>
        <taxon>NPAAA clade</taxon>
        <taxon>Hologalegina</taxon>
        <taxon>IRL clade</taxon>
        <taxon>Trifolieae</taxon>
        <taxon>Medicago</taxon>
    </lineage>
</organism>
<dbReference type="EMBL" id="CM001219">
    <property type="protein sequence ID" value="AES68267.1"/>
    <property type="molecule type" value="Genomic_DNA"/>
</dbReference>
<accession>G7IYD5</accession>
<reference evidence="1 3" key="1">
    <citation type="journal article" date="2011" name="Nature">
        <title>The Medicago genome provides insight into the evolution of rhizobial symbioses.</title>
        <authorList>
            <person name="Young N.D."/>
            <person name="Debelle F."/>
            <person name="Oldroyd G.E."/>
            <person name="Geurts R."/>
            <person name="Cannon S.B."/>
            <person name="Udvardi M.K."/>
            <person name="Benedito V.A."/>
            <person name="Mayer K.F."/>
            <person name="Gouzy J."/>
            <person name="Schoof H."/>
            <person name="Van de Peer Y."/>
            <person name="Proost S."/>
            <person name="Cook D.R."/>
            <person name="Meyers B.C."/>
            <person name="Spannagl M."/>
            <person name="Cheung F."/>
            <person name="De Mita S."/>
            <person name="Krishnakumar V."/>
            <person name="Gundlach H."/>
            <person name="Zhou S."/>
            <person name="Mudge J."/>
            <person name="Bharti A.K."/>
            <person name="Murray J.D."/>
            <person name="Naoumkina M.A."/>
            <person name="Rosen B."/>
            <person name="Silverstein K.A."/>
            <person name="Tang H."/>
            <person name="Rombauts S."/>
            <person name="Zhao P.X."/>
            <person name="Zhou P."/>
            <person name="Barbe V."/>
            <person name="Bardou P."/>
            <person name="Bechner M."/>
            <person name="Bellec A."/>
            <person name="Berger A."/>
            <person name="Berges H."/>
            <person name="Bidwell S."/>
            <person name="Bisseling T."/>
            <person name="Choisne N."/>
            <person name="Couloux A."/>
            <person name="Denny R."/>
            <person name="Deshpande S."/>
            <person name="Dai X."/>
            <person name="Doyle J.J."/>
            <person name="Dudez A.M."/>
            <person name="Farmer A.D."/>
            <person name="Fouteau S."/>
            <person name="Franken C."/>
            <person name="Gibelin C."/>
            <person name="Gish J."/>
            <person name="Goldstein S."/>
            <person name="Gonzalez A.J."/>
            <person name="Green P.J."/>
            <person name="Hallab A."/>
            <person name="Hartog M."/>
            <person name="Hua A."/>
            <person name="Humphray S.J."/>
            <person name="Jeong D.H."/>
            <person name="Jing Y."/>
            <person name="Jocker A."/>
            <person name="Kenton S.M."/>
            <person name="Kim D.J."/>
            <person name="Klee K."/>
            <person name="Lai H."/>
            <person name="Lang C."/>
            <person name="Lin S."/>
            <person name="Macmil S.L."/>
            <person name="Magdelenat G."/>
            <person name="Matthews L."/>
            <person name="McCorrison J."/>
            <person name="Monaghan E.L."/>
            <person name="Mun J.H."/>
            <person name="Najar F.Z."/>
            <person name="Nicholson C."/>
            <person name="Noirot C."/>
            <person name="O'Bleness M."/>
            <person name="Paule C.R."/>
            <person name="Poulain J."/>
            <person name="Prion F."/>
            <person name="Qin B."/>
            <person name="Qu C."/>
            <person name="Retzel E.F."/>
            <person name="Riddle C."/>
            <person name="Sallet E."/>
            <person name="Samain S."/>
            <person name="Samson N."/>
            <person name="Sanders I."/>
            <person name="Saurat O."/>
            <person name="Scarpelli C."/>
            <person name="Schiex T."/>
            <person name="Segurens B."/>
            <person name="Severin A.J."/>
            <person name="Sherrier D.J."/>
            <person name="Shi R."/>
            <person name="Sims S."/>
            <person name="Singer S.R."/>
            <person name="Sinharoy S."/>
            <person name="Sterck L."/>
            <person name="Viollet A."/>
            <person name="Wang B.B."/>
            <person name="Wang K."/>
            <person name="Wang M."/>
            <person name="Wang X."/>
            <person name="Warfsmann J."/>
            <person name="Weissenbach J."/>
            <person name="White D.D."/>
            <person name="White J.D."/>
            <person name="Wiley G.B."/>
            <person name="Wincker P."/>
            <person name="Xing Y."/>
            <person name="Yang L."/>
            <person name="Yao Z."/>
            <person name="Ying F."/>
            <person name="Zhai J."/>
            <person name="Zhou L."/>
            <person name="Zuber A."/>
            <person name="Denarie J."/>
            <person name="Dixon R.A."/>
            <person name="May G.D."/>
            <person name="Schwartz D.C."/>
            <person name="Rogers J."/>
            <person name="Quetier F."/>
            <person name="Town C.D."/>
            <person name="Roe B.A."/>
        </authorList>
    </citation>
    <scope>NUCLEOTIDE SEQUENCE [LARGE SCALE GENOMIC DNA]</scope>
    <source>
        <strain evidence="1">A17</strain>
        <strain evidence="2 3">cv. Jemalong A17</strain>
    </source>
</reference>
<evidence type="ECO:0000313" key="1">
    <source>
        <dbReference type="EMBL" id="AES68267.1"/>
    </source>
</evidence>